<dbReference type="SUPFAM" id="SSF52096">
    <property type="entry name" value="ClpP/crotonase"/>
    <property type="match status" value="2"/>
</dbReference>
<reference evidence="7 8" key="1">
    <citation type="submission" date="2019-08" db="EMBL/GenBank/DDBJ databases">
        <authorList>
            <person name="Liang Q."/>
        </authorList>
    </citation>
    <scope>NUCLEOTIDE SEQUENCE [LARGE SCALE GENOMIC DNA]</scope>
    <source>
        <strain evidence="7 8">V1718</strain>
    </source>
</reference>
<dbReference type="OrthoDB" id="9764363at2"/>
<dbReference type="NCBIfam" id="TIGR00706">
    <property type="entry name" value="SppA_dom"/>
    <property type="match status" value="1"/>
</dbReference>
<evidence type="ECO:0000256" key="4">
    <source>
        <dbReference type="ARBA" id="ARBA00022825"/>
    </source>
</evidence>
<sequence length="837" mass="91769">MNTLRVLALSLCGLAVLAAPASAELPPTPSDGIQSPHSSISAQDDALALESNPAGLAFMDRVELGYGYELPTDDYSEVANRSHALLFAWGNRTIGLGLGWQSLEQPSGGALLDRYDKYTLGFAVSPTNSLAIGLNSNLFGSRTSQALDEAVAWDVGVQWRLGEHFALGWVGRDLNQPFVIGDEGLRARSSLGLHFRLWEGRLQLDLESTMVRGLTTYEHRAKALLEPLSGLRLFGTLEASHDTGEAQEFDLNTVWTGLELSLGALGVAVAPVFSLQDEAFTSTRAYHWISPDKQRSLFEMPSRWITLSFNRNFSEASSGGFFMPTAPPFLGLLRDLDRVSRDAEVDGVVLLGGNSVLGYAQSWELRQAIHRLKQAGKKVVVYLAQAQLRDYYVASAADQIWLYPTESFDPSDLQLRLVSYRSVLEKLKIEAEFIRIGAYKSAPEGFVYDSPSEEAKAQTTQVLEVIHEDVTSSIQRERRLTNATWEELLNKRPIFPTEAKEAGLVDAVLYPDELESQLRAAFGEIRIEPGYRTSKTRDEAWRISQKIAVITVEGNIIDGRTTQGPFSPELVSGGETFAQICESLANDDSYKAVVVRIDSPGGSAIASDQMFRALRKLATKKPVVASMGNTAASGGYYAAAGADEIFASPLTITGSIGIFTGKFSADALLEWLGVSSTPITMGEVTSSLWEPWTERERERVEAGIMYRYQLFLNQIATTRMQSAAQIDKAARGRVWSGKHALDERLVDRSGGLLDALKRAEELAGYAPNELAVEQIEMSEESGFAFGVTELLNIQQPEVTGASILRKLVGKDGLSHVLPLFYESESALMLPEFVLHLD</sequence>
<evidence type="ECO:0000313" key="8">
    <source>
        <dbReference type="Proteomes" id="UP000321595"/>
    </source>
</evidence>
<dbReference type="Proteomes" id="UP000321595">
    <property type="component" value="Chromosome"/>
</dbReference>
<dbReference type="RefSeq" id="WP_146957514.1">
    <property type="nucleotide sequence ID" value="NZ_CP042467.1"/>
</dbReference>
<dbReference type="GO" id="GO:0006508">
    <property type="term" value="P:proteolysis"/>
    <property type="evidence" value="ECO:0007669"/>
    <property type="project" value="UniProtKB-KW"/>
</dbReference>
<keyword evidence="5" id="KW-0732">Signal</keyword>
<keyword evidence="3" id="KW-0378">Hydrolase</keyword>
<dbReference type="InterPro" id="IPR002142">
    <property type="entry name" value="Peptidase_S49"/>
</dbReference>
<feature type="chain" id="PRO_5022843903" evidence="5">
    <location>
        <begin position="24"/>
        <end position="837"/>
    </location>
</feature>
<dbReference type="CDD" id="cd07018">
    <property type="entry name" value="S49_SppA_67K_type"/>
    <property type="match status" value="1"/>
</dbReference>
<dbReference type="EMBL" id="CP042467">
    <property type="protein sequence ID" value="QED26240.1"/>
    <property type="molecule type" value="Genomic_DNA"/>
</dbReference>
<dbReference type="CDD" id="cd07023">
    <property type="entry name" value="S49_Sppa_N_C"/>
    <property type="match status" value="1"/>
</dbReference>
<comment type="similarity">
    <text evidence="1">Belongs to the peptidase S49 family.</text>
</comment>
<dbReference type="InterPro" id="IPR004635">
    <property type="entry name" value="Pept_S49_SppA"/>
</dbReference>
<dbReference type="Gene3D" id="2.40.160.60">
    <property type="entry name" value="Outer membrane protein transport protein (OMPP1/FadL/TodX)"/>
    <property type="match status" value="1"/>
</dbReference>
<evidence type="ECO:0000256" key="1">
    <source>
        <dbReference type="ARBA" id="ARBA00008683"/>
    </source>
</evidence>
<evidence type="ECO:0000256" key="3">
    <source>
        <dbReference type="ARBA" id="ARBA00022801"/>
    </source>
</evidence>
<dbReference type="GO" id="GO:0008236">
    <property type="term" value="F:serine-type peptidase activity"/>
    <property type="evidence" value="ECO:0007669"/>
    <property type="project" value="UniProtKB-KW"/>
</dbReference>
<evidence type="ECO:0000259" key="6">
    <source>
        <dbReference type="Pfam" id="PF01343"/>
    </source>
</evidence>
<dbReference type="PANTHER" id="PTHR33209:SF1">
    <property type="entry name" value="PEPTIDASE S49 DOMAIN-CONTAINING PROTEIN"/>
    <property type="match status" value="1"/>
</dbReference>
<evidence type="ECO:0000313" key="7">
    <source>
        <dbReference type="EMBL" id="QED26240.1"/>
    </source>
</evidence>
<dbReference type="Gene3D" id="3.90.226.10">
    <property type="entry name" value="2-enoyl-CoA Hydratase, Chain A, domain 1"/>
    <property type="match status" value="3"/>
</dbReference>
<protein>
    <submittedName>
        <fullName evidence="7">Signal peptide peptidase SppA</fullName>
    </submittedName>
</protein>
<organism evidence="7 8">
    <name type="scientific">Microvenator marinus</name>
    <dbReference type="NCBI Taxonomy" id="2600177"/>
    <lineage>
        <taxon>Bacteria</taxon>
        <taxon>Deltaproteobacteria</taxon>
        <taxon>Bradymonadales</taxon>
        <taxon>Microvenatoraceae</taxon>
        <taxon>Microvenator</taxon>
    </lineage>
</organism>
<dbReference type="Pfam" id="PF01343">
    <property type="entry name" value="Peptidase_S49"/>
    <property type="match status" value="2"/>
</dbReference>
<keyword evidence="2" id="KW-0645">Protease</keyword>
<name>A0A5B8XKC0_9DELT</name>
<keyword evidence="4" id="KW-0720">Serine protease</keyword>
<proteinExistence type="inferred from homology"/>
<accession>A0A5B8XKC0</accession>
<feature type="domain" description="Peptidase S49" evidence="6">
    <location>
        <begin position="617"/>
        <end position="764"/>
    </location>
</feature>
<dbReference type="InterPro" id="IPR047272">
    <property type="entry name" value="S49_SppA_C"/>
</dbReference>
<dbReference type="AlphaFoldDB" id="A0A5B8XKC0"/>
<dbReference type="InterPro" id="IPR047217">
    <property type="entry name" value="S49_SppA_67K_type_N"/>
</dbReference>
<gene>
    <name evidence="7" type="primary">sppA</name>
    <name evidence="7" type="ORF">FRD01_03010</name>
</gene>
<feature type="signal peptide" evidence="5">
    <location>
        <begin position="1"/>
        <end position="23"/>
    </location>
</feature>
<dbReference type="InterPro" id="IPR029045">
    <property type="entry name" value="ClpP/crotonase-like_dom_sf"/>
</dbReference>
<dbReference type="PANTHER" id="PTHR33209">
    <property type="entry name" value="PROTEASE 4"/>
    <property type="match status" value="1"/>
</dbReference>
<keyword evidence="8" id="KW-1185">Reference proteome</keyword>
<evidence type="ECO:0000256" key="2">
    <source>
        <dbReference type="ARBA" id="ARBA00022670"/>
    </source>
</evidence>
<evidence type="ECO:0000256" key="5">
    <source>
        <dbReference type="SAM" id="SignalP"/>
    </source>
</evidence>
<feature type="domain" description="Peptidase S49" evidence="6">
    <location>
        <begin position="372"/>
        <end position="518"/>
    </location>
</feature>
<dbReference type="KEGG" id="bbae:FRD01_03010"/>